<evidence type="ECO:0000259" key="2">
    <source>
        <dbReference type="Pfam" id="PF14615"/>
    </source>
</evidence>
<dbReference type="Pfam" id="PF14615">
    <property type="entry name" value="Rsa3"/>
    <property type="match status" value="1"/>
</dbReference>
<reference evidence="4" key="1">
    <citation type="journal article" date="2016" name="Genome Announc.">
        <title>Genome sequence of Ustilaginoidea virens IPU010, a rice pathogenic fungus causing false smut.</title>
        <authorList>
            <person name="Kumagai T."/>
            <person name="Ishii T."/>
            <person name="Terai G."/>
            <person name="Umemura M."/>
            <person name="Machida M."/>
            <person name="Asai K."/>
        </authorList>
    </citation>
    <scope>NUCLEOTIDE SEQUENCE [LARGE SCALE GENOMIC DNA]</scope>
    <source>
        <strain evidence="4">IPU010</strain>
    </source>
</reference>
<accession>A0A1B5KVD3</accession>
<name>A0A1B5KVD3_USTVR</name>
<evidence type="ECO:0000313" key="3">
    <source>
        <dbReference type="EMBL" id="GAO13903.1"/>
    </source>
</evidence>
<feature type="domain" description="Ribosome-assembly protein 3 C-terminal" evidence="2">
    <location>
        <begin position="17"/>
        <end position="56"/>
    </location>
</feature>
<dbReference type="EMBL" id="BBTG02000002">
    <property type="protein sequence ID" value="GAO13903.1"/>
    <property type="molecule type" value="Genomic_DNA"/>
</dbReference>
<sequence>MASQDGTASTQTSASAYHLKQLTQELSDDLTKVRDADDFKSDSVPFLVHALKQGVSQLSSESKALSAGNQVSGRMSGESPQGLLKRREADR</sequence>
<dbReference type="InterPro" id="IPR028217">
    <property type="entry name" value="Rsa3_C"/>
</dbReference>
<comment type="caution">
    <text evidence="3">The sequence shown here is derived from an EMBL/GenBank/DDBJ whole genome shotgun (WGS) entry which is preliminary data.</text>
</comment>
<evidence type="ECO:0000313" key="4">
    <source>
        <dbReference type="Proteomes" id="UP000054053"/>
    </source>
</evidence>
<proteinExistence type="predicted"/>
<dbReference type="Proteomes" id="UP000054053">
    <property type="component" value="Unassembled WGS sequence"/>
</dbReference>
<evidence type="ECO:0000256" key="1">
    <source>
        <dbReference type="SAM" id="MobiDB-lite"/>
    </source>
</evidence>
<dbReference type="AlphaFoldDB" id="A0A1B5KVD3"/>
<gene>
    <name evidence="3" type="ORF">UVI_02003810</name>
</gene>
<feature type="region of interest" description="Disordered" evidence="1">
    <location>
        <begin position="58"/>
        <end position="91"/>
    </location>
</feature>
<protein>
    <recommendedName>
        <fullName evidence="2">Ribosome-assembly protein 3 C-terminal domain-containing protein</fullName>
    </recommendedName>
</protein>
<feature type="compositionally biased region" description="Polar residues" evidence="1">
    <location>
        <begin position="58"/>
        <end position="73"/>
    </location>
</feature>
<organism evidence="3 4">
    <name type="scientific">Ustilaginoidea virens</name>
    <name type="common">Rice false smut fungus</name>
    <name type="synonym">Villosiclava virens</name>
    <dbReference type="NCBI Taxonomy" id="1159556"/>
    <lineage>
        <taxon>Eukaryota</taxon>
        <taxon>Fungi</taxon>
        <taxon>Dikarya</taxon>
        <taxon>Ascomycota</taxon>
        <taxon>Pezizomycotina</taxon>
        <taxon>Sordariomycetes</taxon>
        <taxon>Hypocreomycetidae</taxon>
        <taxon>Hypocreales</taxon>
        <taxon>Clavicipitaceae</taxon>
        <taxon>Ustilaginoidea</taxon>
    </lineage>
</organism>